<proteinExistence type="predicted"/>
<organism evidence="3 5">
    <name type="scientific">Dracunculus medinensis</name>
    <name type="common">Guinea worm</name>
    <dbReference type="NCBI Taxonomy" id="318479"/>
    <lineage>
        <taxon>Eukaryota</taxon>
        <taxon>Metazoa</taxon>
        <taxon>Ecdysozoa</taxon>
        <taxon>Nematoda</taxon>
        <taxon>Chromadorea</taxon>
        <taxon>Rhabditida</taxon>
        <taxon>Spirurina</taxon>
        <taxon>Dracunculoidea</taxon>
        <taxon>Dracunculidae</taxon>
        <taxon>Dracunculus</taxon>
    </lineage>
</organism>
<dbReference type="STRING" id="318479.A0A0N4UL56"/>
<reference evidence="5" key="1">
    <citation type="submission" date="2017-02" db="UniProtKB">
        <authorList>
            <consortium name="WormBaseParasite"/>
        </authorList>
    </citation>
    <scope>IDENTIFICATION</scope>
</reference>
<evidence type="ECO:0000313" key="2">
    <source>
        <dbReference type="EMBL" id="VDN52513.1"/>
    </source>
</evidence>
<evidence type="ECO:0000313" key="4">
    <source>
        <dbReference type="Proteomes" id="UP000274756"/>
    </source>
</evidence>
<name>A0A0N4UL56_DRAME</name>
<evidence type="ECO:0000313" key="3">
    <source>
        <dbReference type="Proteomes" id="UP000038040"/>
    </source>
</evidence>
<keyword evidence="1" id="KW-1133">Transmembrane helix</keyword>
<sequence length="76" mass="8976">MFGNAVQASNCGEWSTWGPCIWLKGKNPRWNRSYFNQLLPGRNGCRDHIFFKLLRERWGIVSAFFAFSIIFAHPYY</sequence>
<dbReference type="Proteomes" id="UP000038040">
    <property type="component" value="Unplaced"/>
</dbReference>
<keyword evidence="4" id="KW-1185">Reference proteome</keyword>
<reference evidence="2 4" key="2">
    <citation type="submission" date="2018-11" db="EMBL/GenBank/DDBJ databases">
        <authorList>
            <consortium name="Pathogen Informatics"/>
        </authorList>
    </citation>
    <scope>NUCLEOTIDE SEQUENCE [LARGE SCALE GENOMIC DNA]</scope>
</reference>
<protein>
    <submittedName>
        <fullName evidence="2 5">Uncharacterized protein</fullName>
    </submittedName>
</protein>
<dbReference type="PANTHER" id="PTHR37443">
    <property type="entry name" value="PROTEIN CBG09852-RELATED"/>
    <property type="match status" value="1"/>
</dbReference>
<evidence type="ECO:0000256" key="1">
    <source>
        <dbReference type="SAM" id="Phobius"/>
    </source>
</evidence>
<dbReference type="Proteomes" id="UP000274756">
    <property type="component" value="Unassembled WGS sequence"/>
</dbReference>
<dbReference type="OrthoDB" id="5913344at2759"/>
<keyword evidence="1" id="KW-0472">Membrane</keyword>
<keyword evidence="1" id="KW-0812">Transmembrane</keyword>
<evidence type="ECO:0000313" key="5">
    <source>
        <dbReference type="WBParaSite" id="DME_0000851101-mRNA-1"/>
    </source>
</evidence>
<dbReference type="AlphaFoldDB" id="A0A0N4UL56"/>
<accession>A0A0N4UL56</accession>
<feature type="transmembrane region" description="Helical" evidence="1">
    <location>
        <begin position="58"/>
        <end position="75"/>
    </location>
</feature>
<dbReference type="WBParaSite" id="DME_0000851101-mRNA-1">
    <property type="protein sequence ID" value="DME_0000851101-mRNA-1"/>
    <property type="gene ID" value="DME_0000851101"/>
</dbReference>
<dbReference type="InterPro" id="IPR040271">
    <property type="entry name" value="T19C3.2-like"/>
</dbReference>
<dbReference type="EMBL" id="UYYG01000063">
    <property type="protein sequence ID" value="VDN52513.1"/>
    <property type="molecule type" value="Genomic_DNA"/>
</dbReference>
<gene>
    <name evidence="2" type="ORF">DME_LOCUS2486</name>
</gene>
<dbReference type="PANTHER" id="PTHR37443:SF2">
    <property type="entry name" value="PROTEIN CBG15264"/>
    <property type="match status" value="1"/>
</dbReference>